<protein>
    <submittedName>
        <fullName evidence="6">Lactose operon repressor</fullName>
    </submittedName>
</protein>
<dbReference type="InterPro" id="IPR028082">
    <property type="entry name" value="Peripla_BP_I"/>
</dbReference>
<dbReference type="KEGG" id="mlv:CVS47_02724"/>
<feature type="domain" description="HTH lacI-type" evidence="5">
    <location>
        <begin position="12"/>
        <end position="66"/>
    </location>
</feature>
<dbReference type="Gene3D" id="3.40.50.2300">
    <property type="match status" value="2"/>
</dbReference>
<dbReference type="SUPFAM" id="SSF47413">
    <property type="entry name" value="lambda repressor-like DNA-binding domains"/>
    <property type="match status" value="1"/>
</dbReference>
<dbReference type="OrthoDB" id="9785139at2"/>
<evidence type="ECO:0000313" key="7">
    <source>
        <dbReference type="Proteomes" id="UP000276888"/>
    </source>
</evidence>
<dbReference type="Pfam" id="PF00356">
    <property type="entry name" value="LacI"/>
    <property type="match status" value="1"/>
</dbReference>
<evidence type="ECO:0000256" key="3">
    <source>
        <dbReference type="ARBA" id="ARBA00023163"/>
    </source>
</evidence>
<keyword evidence="2" id="KW-0238">DNA-binding</keyword>
<name>A0A3Q9J166_9MICO</name>
<dbReference type="CDD" id="cd01392">
    <property type="entry name" value="HTH_LacI"/>
    <property type="match status" value="1"/>
</dbReference>
<dbReference type="Gene3D" id="1.10.260.40">
    <property type="entry name" value="lambda repressor-like DNA-binding domains"/>
    <property type="match status" value="1"/>
</dbReference>
<keyword evidence="3" id="KW-0804">Transcription</keyword>
<organism evidence="6 7">
    <name type="scientific">Microbacterium lemovicicum</name>
    <dbReference type="NCBI Taxonomy" id="1072463"/>
    <lineage>
        <taxon>Bacteria</taxon>
        <taxon>Bacillati</taxon>
        <taxon>Actinomycetota</taxon>
        <taxon>Actinomycetes</taxon>
        <taxon>Micrococcales</taxon>
        <taxon>Microbacteriaceae</taxon>
        <taxon>Microbacterium</taxon>
    </lineage>
</organism>
<dbReference type="InterPro" id="IPR046335">
    <property type="entry name" value="LacI/GalR-like_sensor"/>
</dbReference>
<evidence type="ECO:0000256" key="1">
    <source>
        <dbReference type="ARBA" id="ARBA00023015"/>
    </source>
</evidence>
<sequence length="344" mass="35259">MSTADERGTRRAGMREVAHRAGVSTQTVSRVLNGHPHIREETRARVSEAIAALDYRVNNAARTLGTARTRTLGVIASDPTLYGPAAGIAALESAARAQGRWISTAYASAEDAASVAAALAHVHAQGVDGIILVGAHGRTLEVLADATGGLPFATLHGGPGARRQADGAAAVVAHLHDLGHRRIARLGGPADWLDESARADGHAAALAALGLDPGPVWSGDWSARTGSDLAPAVAEAVRAPGGPTAIVVANDQMALGLIAGLTAAGVRVPDEVSVVGFDDNPDAAFYRPALTTVRLDVDGEARACIAAVLRDREAPTDQEPPDDEAAVPDEARLIVRASSAPPAR</sequence>
<dbReference type="PROSITE" id="PS50932">
    <property type="entry name" value="HTH_LACI_2"/>
    <property type="match status" value="1"/>
</dbReference>
<feature type="compositionally biased region" description="Basic and acidic residues" evidence="4">
    <location>
        <begin position="1"/>
        <end position="19"/>
    </location>
</feature>
<dbReference type="PROSITE" id="PS00356">
    <property type="entry name" value="HTH_LACI_1"/>
    <property type="match status" value="1"/>
</dbReference>
<evidence type="ECO:0000259" key="5">
    <source>
        <dbReference type="PROSITE" id="PS50932"/>
    </source>
</evidence>
<feature type="region of interest" description="Disordered" evidence="4">
    <location>
        <begin position="1"/>
        <end position="20"/>
    </location>
</feature>
<dbReference type="GO" id="GO:0000976">
    <property type="term" value="F:transcription cis-regulatory region binding"/>
    <property type="evidence" value="ECO:0007669"/>
    <property type="project" value="TreeGrafter"/>
</dbReference>
<evidence type="ECO:0000256" key="2">
    <source>
        <dbReference type="ARBA" id="ARBA00023125"/>
    </source>
</evidence>
<evidence type="ECO:0000256" key="4">
    <source>
        <dbReference type="SAM" id="MobiDB-lite"/>
    </source>
</evidence>
<dbReference type="SUPFAM" id="SSF53822">
    <property type="entry name" value="Periplasmic binding protein-like I"/>
    <property type="match status" value="1"/>
</dbReference>
<dbReference type="EMBL" id="CP031423">
    <property type="protein sequence ID" value="AZS38073.1"/>
    <property type="molecule type" value="Genomic_DNA"/>
</dbReference>
<dbReference type="Proteomes" id="UP000276888">
    <property type="component" value="Chromosome"/>
</dbReference>
<dbReference type="AlphaFoldDB" id="A0A3Q9J166"/>
<keyword evidence="1" id="KW-0805">Transcription regulation</keyword>
<dbReference type="PANTHER" id="PTHR30146:SF109">
    <property type="entry name" value="HTH-TYPE TRANSCRIPTIONAL REGULATOR GALS"/>
    <property type="match status" value="1"/>
</dbReference>
<dbReference type="RefSeq" id="WP_127096550.1">
    <property type="nucleotide sequence ID" value="NZ_CP031423.1"/>
</dbReference>
<dbReference type="InterPro" id="IPR010982">
    <property type="entry name" value="Lambda_DNA-bd_dom_sf"/>
</dbReference>
<accession>A0A3Q9J166</accession>
<evidence type="ECO:0000313" key="6">
    <source>
        <dbReference type="EMBL" id="AZS38073.1"/>
    </source>
</evidence>
<dbReference type="PANTHER" id="PTHR30146">
    <property type="entry name" value="LACI-RELATED TRANSCRIPTIONAL REPRESSOR"/>
    <property type="match status" value="1"/>
</dbReference>
<dbReference type="GO" id="GO:0003700">
    <property type="term" value="F:DNA-binding transcription factor activity"/>
    <property type="evidence" value="ECO:0007669"/>
    <property type="project" value="TreeGrafter"/>
</dbReference>
<reference evidence="6 7" key="1">
    <citation type="submission" date="2018-08" db="EMBL/GenBank/DDBJ databases">
        <title>Microbacterium lemovicicum sp. nov., a bacterium isolated from a natural uranium-rich soil.</title>
        <authorList>
            <person name="ORTET P."/>
        </authorList>
    </citation>
    <scope>NUCLEOTIDE SEQUENCE [LARGE SCALE GENOMIC DNA]</scope>
    <source>
        <strain evidence="6 7">Viu22</strain>
    </source>
</reference>
<dbReference type="InterPro" id="IPR000843">
    <property type="entry name" value="HTH_LacI"/>
</dbReference>
<dbReference type="SMART" id="SM00354">
    <property type="entry name" value="HTH_LACI"/>
    <property type="match status" value="1"/>
</dbReference>
<gene>
    <name evidence="6" type="primary">lacI_3</name>
    <name evidence="6" type="ORF">CVS47_02724</name>
</gene>
<keyword evidence="7" id="KW-1185">Reference proteome</keyword>
<dbReference type="Pfam" id="PF13377">
    <property type="entry name" value="Peripla_BP_3"/>
    <property type="match status" value="1"/>
</dbReference>
<proteinExistence type="predicted"/>